<dbReference type="Pfam" id="PF01753">
    <property type="entry name" value="zf-MYND"/>
    <property type="match status" value="1"/>
</dbReference>
<evidence type="ECO:0000256" key="2">
    <source>
        <dbReference type="ARBA" id="ARBA00022771"/>
    </source>
</evidence>
<dbReference type="EMBL" id="CAJMWT010001254">
    <property type="protein sequence ID" value="CAE6390704.1"/>
    <property type="molecule type" value="Genomic_DNA"/>
</dbReference>
<keyword evidence="3" id="KW-0862">Zinc</keyword>
<accession>A0A8H2WKL7</accession>
<proteinExistence type="predicted"/>
<reference evidence="6" key="1">
    <citation type="submission" date="2021-01" db="EMBL/GenBank/DDBJ databases">
        <authorList>
            <person name="Kaushik A."/>
        </authorList>
    </citation>
    <scope>NUCLEOTIDE SEQUENCE</scope>
    <source>
        <strain evidence="6">AG2-2IIIB</strain>
    </source>
</reference>
<protein>
    <recommendedName>
        <fullName evidence="5">MYND-type domain-containing protein</fullName>
    </recommendedName>
</protein>
<dbReference type="Proteomes" id="UP000663843">
    <property type="component" value="Unassembled WGS sequence"/>
</dbReference>
<dbReference type="Gene3D" id="6.10.140.2220">
    <property type="match status" value="1"/>
</dbReference>
<gene>
    <name evidence="6" type="ORF">RDB_LOCUS30210</name>
</gene>
<evidence type="ECO:0000313" key="7">
    <source>
        <dbReference type="Proteomes" id="UP000663843"/>
    </source>
</evidence>
<dbReference type="SUPFAM" id="SSF144232">
    <property type="entry name" value="HIT/MYND zinc finger-like"/>
    <property type="match status" value="1"/>
</dbReference>
<evidence type="ECO:0000256" key="4">
    <source>
        <dbReference type="PROSITE-ProRule" id="PRU00134"/>
    </source>
</evidence>
<feature type="domain" description="MYND-type" evidence="5">
    <location>
        <begin position="532"/>
        <end position="570"/>
    </location>
</feature>
<keyword evidence="1" id="KW-0479">Metal-binding</keyword>
<evidence type="ECO:0000259" key="5">
    <source>
        <dbReference type="PROSITE" id="PS50865"/>
    </source>
</evidence>
<evidence type="ECO:0000256" key="3">
    <source>
        <dbReference type="ARBA" id="ARBA00022833"/>
    </source>
</evidence>
<evidence type="ECO:0000313" key="6">
    <source>
        <dbReference type="EMBL" id="CAE6390704.1"/>
    </source>
</evidence>
<dbReference type="InterPro" id="IPR002893">
    <property type="entry name" value="Znf_MYND"/>
</dbReference>
<dbReference type="GO" id="GO:0008270">
    <property type="term" value="F:zinc ion binding"/>
    <property type="evidence" value="ECO:0007669"/>
    <property type="project" value="UniProtKB-KW"/>
</dbReference>
<name>A0A8H2WKL7_9AGAM</name>
<sequence length="573" mass="65694">MRHILSSSEHWHWGLPVQSYPKLYTQDAIAAHFRTSLEGNINWRSSAISTISDICKLVQPTRRQSSVGPSASHITISMLKNVLELTRFPSEFQNFSLPSLVAGSILLMSSVEPTPFSYEYGYLCFRILVFSLNTCLIDYGYNLEFTIERMSSAPPGTHLNFFWVGTADLIAGELSPSILGFEKRLTHVLDPNRDQLPILEGPMLDILLNLLHKDQKNFLAALMTADSLQVSGVLFILYKYLESERRVRGESDYNQKLFCPYSQIFRRYRLVFPEIEHENQVLVTISLSLPGMHKVQDNKIVDQEDLRNIICSYNRCLESPQTTSCKDVGHHMGFVTSLFAPGCDNLVPSMINSSFRALWNTWSKTDGDTAANVAEAFGIYFWQIFNDHMKLSRSSSESWRSELVDAIMRSDILELIFQVALKLSDSQRRNTEQITRDRIKKLFDSMIIFWEKAVAYTPEEYFEQKLIESGSIDSWFRYLTDFTERLYTRAPSGLDSILLPFSMLFSRAMTAVLGMKWRNMEFGFQVKGTCDYPRCPYPTNASTGCSRCVNATYCGPRCSAKDWSRHKLFCVRE</sequence>
<dbReference type="PROSITE" id="PS50865">
    <property type="entry name" value="ZF_MYND_2"/>
    <property type="match status" value="1"/>
</dbReference>
<keyword evidence="2 4" id="KW-0863">Zinc-finger</keyword>
<dbReference type="AlphaFoldDB" id="A0A8H2WKL7"/>
<evidence type="ECO:0000256" key="1">
    <source>
        <dbReference type="ARBA" id="ARBA00022723"/>
    </source>
</evidence>
<comment type="caution">
    <text evidence="6">The sequence shown here is derived from an EMBL/GenBank/DDBJ whole genome shotgun (WGS) entry which is preliminary data.</text>
</comment>
<organism evidence="6 7">
    <name type="scientific">Rhizoctonia solani</name>
    <dbReference type="NCBI Taxonomy" id="456999"/>
    <lineage>
        <taxon>Eukaryota</taxon>
        <taxon>Fungi</taxon>
        <taxon>Dikarya</taxon>
        <taxon>Basidiomycota</taxon>
        <taxon>Agaricomycotina</taxon>
        <taxon>Agaricomycetes</taxon>
        <taxon>Cantharellales</taxon>
        <taxon>Ceratobasidiaceae</taxon>
        <taxon>Rhizoctonia</taxon>
    </lineage>
</organism>